<protein>
    <recommendedName>
        <fullName evidence="4">Secreted protein</fullName>
    </recommendedName>
</protein>
<evidence type="ECO:0000313" key="3">
    <source>
        <dbReference type="Proteomes" id="UP001152523"/>
    </source>
</evidence>
<gene>
    <name evidence="2" type="ORF">CEPIT_LOCUS24922</name>
</gene>
<accession>A0AAV0EGC7</accession>
<evidence type="ECO:0000313" key="2">
    <source>
        <dbReference type="EMBL" id="CAH9123055.1"/>
    </source>
</evidence>
<evidence type="ECO:0008006" key="4">
    <source>
        <dbReference type="Google" id="ProtNLM"/>
    </source>
</evidence>
<feature type="chain" id="PRO_5043796259" description="Secreted protein" evidence="1">
    <location>
        <begin position="18"/>
        <end position="122"/>
    </location>
</feature>
<reference evidence="2" key="1">
    <citation type="submission" date="2022-07" db="EMBL/GenBank/DDBJ databases">
        <authorList>
            <person name="Macas J."/>
            <person name="Novak P."/>
            <person name="Neumann P."/>
        </authorList>
    </citation>
    <scope>NUCLEOTIDE SEQUENCE</scope>
</reference>
<keyword evidence="3" id="KW-1185">Reference proteome</keyword>
<evidence type="ECO:0000256" key="1">
    <source>
        <dbReference type="SAM" id="SignalP"/>
    </source>
</evidence>
<dbReference type="Proteomes" id="UP001152523">
    <property type="component" value="Unassembled WGS sequence"/>
</dbReference>
<sequence length="122" mass="13532">MGISGLLLHLMRLLLKASDKLLSTVSHFTSLLKYALHHKCNGYFLKSFPASLSALSSSANASFTCASHVDLAHFQNNFLMSMPLCDLLQFACMCLAQFLCSTSGNTLAMTFERPYINRMKVM</sequence>
<proteinExistence type="predicted"/>
<keyword evidence="1" id="KW-0732">Signal</keyword>
<dbReference type="EMBL" id="CAMAPF010000928">
    <property type="protein sequence ID" value="CAH9123055.1"/>
    <property type="molecule type" value="Genomic_DNA"/>
</dbReference>
<name>A0AAV0EGC7_9ASTE</name>
<organism evidence="2 3">
    <name type="scientific">Cuscuta epithymum</name>
    <dbReference type="NCBI Taxonomy" id="186058"/>
    <lineage>
        <taxon>Eukaryota</taxon>
        <taxon>Viridiplantae</taxon>
        <taxon>Streptophyta</taxon>
        <taxon>Embryophyta</taxon>
        <taxon>Tracheophyta</taxon>
        <taxon>Spermatophyta</taxon>
        <taxon>Magnoliopsida</taxon>
        <taxon>eudicotyledons</taxon>
        <taxon>Gunneridae</taxon>
        <taxon>Pentapetalae</taxon>
        <taxon>asterids</taxon>
        <taxon>lamiids</taxon>
        <taxon>Solanales</taxon>
        <taxon>Convolvulaceae</taxon>
        <taxon>Cuscuteae</taxon>
        <taxon>Cuscuta</taxon>
        <taxon>Cuscuta subgen. Cuscuta</taxon>
    </lineage>
</organism>
<comment type="caution">
    <text evidence="2">The sequence shown here is derived from an EMBL/GenBank/DDBJ whole genome shotgun (WGS) entry which is preliminary data.</text>
</comment>
<dbReference type="AlphaFoldDB" id="A0AAV0EGC7"/>
<feature type="signal peptide" evidence="1">
    <location>
        <begin position="1"/>
        <end position="17"/>
    </location>
</feature>